<keyword evidence="2" id="KW-1133">Transmembrane helix</keyword>
<evidence type="ECO:0000313" key="4">
    <source>
        <dbReference type="Proteomes" id="UP000194003"/>
    </source>
</evidence>
<proteinExistence type="predicted"/>
<dbReference type="Pfam" id="PF03597">
    <property type="entry name" value="FixS"/>
    <property type="match status" value="1"/>
</dbReference>
<organism evidence="3 4">
    <name type="scientific">Magnetofaba australis IT-1</name>
    <dbReference type="NCBI Taxonomy" id="1434232"/>
    <lineage>
        <taxon>Bacteria</taxon>
        <taxon>Pseudomonadati</taxon>
        <taxon>Pseudomonadota</taxon>
        <taxon>Magnetococcia</taxon>
        <taxon>Magnetococcales</taxon>
        <taxon>Magnetococcaceae</taxon>
        <taxon>Magnetofaba</taxon>
    </lineage>
</organism>
<keyword evidence="2" id="KW-0472">Membrane</keyword>
<accession>A0A1Y2K4G9</accession>
<feature type="compositionally biased region" description="Basic and acidic residues" evidence="1">
    <location>
        <begin position="45"/>
        <end position="58"/>
    </location>
</feature>
<dbReference type="EMBL" id="LVJN01000020">
    <property type="protein sequence ID" value="OSM02536.1"/>
    <property type="molecule type" value="Genomic_DNA"/>
</dbReference>
<evidence type="ECO:0000313" key="3">
    <source>
        <dbReference type="EMBL" id="OSM02536.1"/>
    </source>
</evidence>
<dbReference type="Proteomes" id="UP000194003">
    <property type="component" value="Unassembled WGS sequence"/>
</dbReference>
<gene>
    <name evidence="3" type="ORF">MAIT1_02694</name>
</gene>
<evidence type="ECO:0000256" key="1">
    <source>
        <dbReference type="SAM" id="MobiDB-lite"/>
    </source>
</evidence>
<dbReference type="PANTHER" id="PTHR41532">
    <property type="entry name" value="FIXS PROTEIN"/>
    <property type="match status" value="1"/>
</dbReference>
<name>A0A1Y2K4G9_9PROT</name>
<reference evidence="3 4" key="1">
    <citation type="journal article" date="2016" name="BMC Genomics">
        <title>Combined genomic and structural analyses of a cultured magnetotactic bacterium reveals its niche adaptation to a dynamic environment.</title>
        <authorList>
            <person name="Araujo A.C."/>
            <person name="Morillo V."/>
            <person name="Cypriano J."/>
            <person name="Teixeira L.C."/>
            <person name="Leao P."/>
            <person name="Lyra S."/>
            <person name="Almeida L.G."/>
            <person name="Bazylinski D.A."/>
            <person name="Vasconcellos A.T."/>
            <person name="Abreu F."/>
            <person name="Lins U."/>
        </authorList>
    </citation>
    <scope>NUCLEOTIDE SEQUENCE [LARGE SCALE GENOMIC DNA]</scope>
    <source>
        <strain evidence="3 4">IT-1</strain>
    </source>
</reference>
<dbReference type="AlphaFoldDB" id="A0A1Y2K4G9"/>
<dbReference type="PANTHER" id="PTHR41532:SF1">
    <property type="entry name" value="FIXS PROTEIN"/>
    <property type="match status" value="1"/>
</dbReference>
<feature type="region of interest" description="Disordered" evidence="1">
    <location>
        <begin position="45"/>
        <end position="76"/>
    </location>
</feature>
<dbReference type="OrthoDB" id="9802763at2"/>
<dbReference type="InterPro" id="IPR004714">
    <property type="entry name" value="Cyt_oxidase_maturation_cbb3"/>
</dbReference>
<keyword evidence="2" id="KW-0812">Transmembrane</keyword>
<protein>
    <submittedName>
        <fullName evidence="3">Putative cbb3-type cytochrome oxidase maturation protein</fullName>
    </submittedName>
</protein>
<dbReference type="RefSeq" id="WP_085445390.1">
    <property type="nucleotide sequence ID" value="NZ_LVJN01000020.1"/>
</dbReference>
<dbReference type="NCBIfam" id="TIGR00847">
    <property type="entry name" value="ccoS"/>
    <property type="match status" value="1"/>
</dbReference>
<keyword evidence="4" id="KW-1185">Reference proteome</keyword>
<feature type="transmembrane region" description="Helical" evidence="2">
    <location>
        <begin position="6"/>
        <end position="26"/>
    </location>
</feature>
<evidence type="ECO:0000256" key="2">
    <source>
        <dbReference type="SAM" id="Phobius"/>
    </source>
</evidence>
<sequence length="76" mass="8590">MDVLYFLAPLAIMLGLVGLIGMYWAWKQGQFDDLEGPAHRILFDDDGELDPHAKKNEDAQINDAVQNKSESDLKEK</sequence>
<comment type="caution">
    <text evidence="3">The sequence shown here is derived from an EMBL/GenBank/DDBJ whole genome shotgun (WGS) entry which is preliminary data.</text>
</comment>
<dbReference type="STRING" id="1434232.MAIT1_02694"/>